<evidence type="ECO:0000313" key="8">
    <source>
        <dbReference type="WBParaSite" id="ASIM_0001481701-mRNA-1"/>
    </source>
</evidence>
<feature type="region of interest" description="Disordered" evidence="5">
    <location>
        <begin position="180"/>
        <end position="217"/>
    </location>
</feature>
<evidence type="ECO:0000313" key="6">
    <source>
        <dbReference type="EMBL" id="VDK51795.1"/>
    </source>
</evidence>
<gene>
    <name evidence="6" type="ORF">ASIM_LOCUS14227</name>
</gene>
<evidence type="ECO:0000256" key="2">
    <source>
        <dbReference type="ARBA" id="ARBA00011748"/>
    </source>
</evidence>
<comment type="similarity">
    <text evidence="1">Belongs to the stanniocalcin family.</text>
</comment>
<evidence type="ECO:0000256" key="4">
    <source>
        <dbReference type="ARBA" id="ARBA00023157"/>
    </source>
</evidence>
<dbReference type="PANTHER" id="PTHR11245:SF6">
    <property type="entry name" value="DUF19 DOMAIN-CONTAINING PROTEIN"/>
    <property type="match status" value="1"/>
</dbReference>
<organism evidence="8">
    <name type="scientific">Anisakis simplex</name>
    <name type="common">Herring worm</name>
    <dbReference type="NCBI Taxonomy" id="6269"/>
    <lineage>
        <taxon>Eukaryota</taxon>
        <taxon>Metazoa</taxon>
        <taxon>Ecdysozoa</taxon>
        <taxon>Nematoda</taxon>
        <taxon>Chromadorea</taxon>
        <taxon>Rhabditida</taxon>
        <taxon>Spirurina</taxon>
        <taxon>Ascaridomorpha</taxon>
        <taxon>Ascaridoidea</taxon>
        <taxon>Anisakidae</taxon>
        <taxon>Anisakis</taxon>
        <taxon>Anisakis simplex complex</taxon>
    </lineage>
</organism>
<dbReference type="InterPro" id="IPR004978">
    <property type="entry name" value="Stanniocalcin"/>
</dbReference>
<comment type="subunit">
    <text evidence="2">Homodimer; disulfide-linked.</text>
</comment>
<evidence type="ECO:0000256" key="3">
    <source>
        <dbReference type="ARBA" id="ARBA00022702"/>
    </source>
</evidence>
<keyword evidence="3" id="KW-0372">Hormone</keyword>
<dbReference type="EMBL" id="UYRR01031665">
    <property type="protein sequence ID" value="VDK51795.1"/>
    <property type="molecule type" value="Genomic_DNA"/>
</dbReference>
<evidence type="ECO:0000256" key="5">
    <source>
        <dbReference type="SAM" id="MobiDB-lite"/>
    </source>
</evidence>
<dbReference type="WBParaSite" id="ASIM_0001481701-mRNA-1">
    <property type="protein sequence ID" value="ASIM_0001481701-mRNA-1"/>
    <property type="gene ID" value="ASIM_0001481701"/>
</dbReference>
<keyword evidence="7" id="KW-1185">Reference proteome</keyword>
<feature type="region of interest" description="Disordered" evidence="5">
    <location>
        <begin position="236"/>
        <end position="268"/>
    </location>
</feature>
<accession>A0A0M3K1R3</accession>
<dbReference type="PANTHER" id="PTHR11245">
    <property type="entry name" value="STANNIOCALCIN"/>
    <property type="match status" value="1"/>
</dbReference>
<dbReference type="Proteomes" id="UP000267096">
    <property type="component" value="Unassembled WGS sequence"/>
</dbReference>
<reference evidence="8" key="1">
    <citation type="submission" date="2017-02" db="UniProtKB">
        <authorList>
            <consortium name="WormBaseParasite"/>
        </authorList>
    </citation>
    <scope>IDENTIFICATION</scope>
</reference>
<name>A0A0M3K1R3_ANISI</name>
<evidence type="ECO:0000313" key="7">
    <source>
        <dbReference type="Proteomes" id="UP000267096"/>
    </source>
</evidence>
<proteinExistence type="inferred from homology"/>
<dbReference type="GO" id="GO:0005179">
    <property type="term" value="F:hormone activity"/>
    <property type="evidence" value="ECO:0007669"/>
    <property type="project" value="UniProtKB-KW"/>
</dbReference>
<dbReference type="OrthoDB" id="5805553at2759"/>
<protein>
    <submittedName>
        <fullName evidence="8">HTH psq-type domain-containing protein</fullName>
    </submittedName>
</protein>
<dbReference type="GO" id="GO:0005615">
    <property type="term" value="C:extracellular space"/>
    <property type="evidence" value="ECO:0007669"/>
    <property type="project" value="TreeGrafter"/>
</dbReference>
<dbReference type="AlphaFoldDB" id="A0A0M3K1R3"/>
<sequence length="560" mass="61705">MTEFCGGLQDGAGAYLSGGAVNEQEHVLLSNGIKNETEADGGGNIVTANDESGYSGVVGSVDAYAALRKVPFCRSVDLSSYWKKHANAMEAAIWTTVSSCQYDDLNKKERLYLAVSDALSGKRTIKAASAQHSIPFTTVQTYFHRARQAATNALLELDKRRDMELPKQIEIPVLLTTSKYNDDEGHGSSGEVVWNTDHKDDVKPNSSSSSSNIKRSGGKLNEVLLNLTAKMQQQRDAEHNSVCSSSTEKNASRFAVGSSSMKRKPKSIRRLVSAELVSAQMKDGEGTANEQISFMDGFDEATEDSDNSDIHYEDIDCSEESDESEENFDESVTNWHRSVAERSVEGSDVSAATKKRLVRAILYVWTGQMRAEEACVHYCLDEEYFEKYFEHYDELLRTLTRPLCSDLLLSMNALAKNDGDVNGIESDIGAINMQIEEVYRKSHYSAEQKVRLHEAILMVLRGERTVNGAANMMQLPASTLHPYVQKARLAIGDCSALLSKSMSSLNDSGGDSNRKAIQPEWSDIAQVNDCVKGFLDEIPFDENIKAKLQAAILMSVAVLC</sequence>
<reference evidence="6 7" key="2">
    <citation type="submission" date="2018-11" db="EMBL/GenBank/DDBJ databases">
        <authorList>
            <consortium name="Pathogen Informatics"/>
        </authorList>
    </citation>
    <scope>NUCLEOTIDE SEQUENCE [LARGE SCALE GENOMIC DNA]</scope>
</reference>
<keyword evidence="4" id="KW-1015">Disulfide bond</keyword>
<dbReference type="GO" id="GO:0006874">
    <property type="term" value="P:intracellular calcium ion homeostasis"/>
    <property type="evidence" value="ECO:0007669"/>
    <property type="project" value="TreeGrafter"/>
</dbReference>
<evidence type="ECO:0000256" key="1">
    <source>
        <dbReference type="ARBA" id="ARBA00008693"/>
    </source>
</evidence>